<dbReference type="SUPFAM" id="SSF55781">
    <property type="entry name" value="GAF domain-like"/>
    <property type="match status" value="1"/>
</dbReference>
<evidence type="ECO:0000259" key="9">
    <source>
        <dbReference type="PROSITE" id="PS50110"/>
    </source>
</evidence>
<keyword evidence="6" id="KW-1133">Transmembrane helix</keyword>
<dbReference type="AlphaFoldDB" id="Q5NYX4"/>
<evidence type="ECO:0000256" key="7">
    <source>
        <dbReference type="ARBA" id="ARBA00023136"/>
    </source>
</evidence>
<proteinExistence type="predicted"/>
<evidence type="ECO:0000259" key="13">
    <source>
        <dbReference type="PROSITE" id="PS50887"/>
    </source>
</evidence>
<dbReference type="Pfam" id="PF13185">
    <property type="entry name" value="GAF_2"/>
    <property type="match status" value="1"/>
</dbReference>
<dbReference type="SUPFAM" id="SSF52172">
    <property type="entry name" value="CheY-like"/>
    <property type="match status" value="1"/>
</dbReference>
<evidence type="ECO:0000256" key="5">
    <source>
        <dbReference type="ARBA" id="ARBA00022777"/>
    </source>
</evidence>
<feature type="domain" description="PAC" evidence="10">
    <location>
        <begin position="625"/>
        <end position="677"/>
    </location>
</feature>
<feature type="domain" description="GGDEF" evidence="13">
    <location>
        <begin position="709"/>
        <end position="842"/>
    </location>
</feature>
<dbReference type="OrthoDB" id="9813903at2"/>
<dbReference type="PROSITE" id="PS50883">
    <property type="entry name" value="EAL"/>
    <property type="match status" value="1"/>
</dbReference>
<dbReference type="InterPro" id="IPR001633">
    <property type="entry name" value="EAL_dom"/>
</dbReference>
<comment type="subcellular location">
    <subcellularLocation>
        <location evidence="1">Cell membrane</location>
        <topology evidence="1">Multi-pass membrane protein</topology>
    </subcellularLocation>
</comment>
<dbReference type="PANTHER" id="PTHR44757">
    <property type="entry name" value="DIGUANYLATE CYCLASE DGCP"/>
    <property type="match status" value="1"/>
</dbReference>
<reference evidence="14 15" key="1">
    <citation type="journal article" date="2005" name="Arch. Microbiol.">
        <title>The genome sequence of an anaerobic aromatic-degrading denitrifying bacterium, strain EbN1.</title>
        <authorList>
            <person name="Rabus R."/>
            <person name="Kube M."/>
            <person name="Heider J."/>
            <person name="Beck A."/>
            <person name="Heitmann K."/>
            <person name="Widdel F."/>
            <person name="Reinhardt R."/>
        </authorList>
    </citation>
    <scope>NUCLEOTIDE SEQUENCE [LARGE SCALE GENOMIC DNA]</scope>
    <source>
        <strain evidence="14 15">EbN1</strain>
    </source>
</reference>
<dbReference type="SUPFAM" id="SSF158472">
    <property type="entry name" value="HAMP domain-like"/>
    <property type="match status" value="1"/>
</dbReference>
<feature type="domain" description="HAMP" evidence="12">
    <location>
        <begin position="308"/>
        <end position="361"/>
    </location>
</feature>
<dbReference type="Gene3D" id="3.30.70.270">
    <property type="match status" value="1"/>
</dbReference>
<dbReference type="GO" id="GO:0000160">
    <property type="term" value="P:phosphorelay signal transduction system"/>
    <property type="evidence" value="ECO:0007669"/>
    <property type="project" value="InterPro"/>
</dbReference>
<evidence type="ECO:0000256" key="1">
    <source>
        <dbReference type="ARBA" id="ARBA00004651"/>
    </source>
</evidence>
<protein>
    <submittedName>
        <fullName evidence="14">Complex sensory protein with histidine kinase domain</fullName>
    </submittedName>
</protein>
<feature type="domain" description="EAL" evidence="11">
    <location>
        <begin position="851"/>
        <end position="1105"/>
    </location>
</feature>
<dbReference type="SMART" id="SM00052">
    <property type="entry name" value="EAL"/>
    <property type="match status" value="1"/>
</dbReference>
<dbReference type="InterPro" id="IPR033479">
    <property type="entry name" value="dCache_1"/>
</dbReference>
<evidence type="ECO:0000256" key="8">
    <source>
        <dbReference type="PROSITE-ProRule" id="PRU00169"/>
    </source>
</evidence>
<dbReference type="HOGENOM" id="CLU_000445_70_44_4"/>
<dbReference type="PANTHER" id="PTHR44757:SF2">
    <property type="entry name" value="BIOFILM ARCHITECTURE MAINTENANCE PROTEIN MBAA"/>
    <property type="match status" value="1"/>
</dbReference>
<evidence type="ECO:0000259" key="10">
    <source>
        <dbReference type="PROSITE" id="PS50113"/>
    </source>
</evidence>
<evidence type="ECO:0000313" key="14">
    <source>
        <dbReference type="EMBL" id="CAI09740.1"/>
    </source>
</evidence>
<dbReference type="InterPro" id="IPR003018">
    <property type="entry name" value="GAF"/>
</dbReference>
<dbReference type="Pfam" id="PF13426">
    <property type="entry name" value="PAS_9"/>
    <property type="match status" value="1"/>
</dbReference>
<dbReference type="KEGG" id="eba:ebA6328"/>
<dbReference type="FunFam" id="3.20.20.450:FF:000001">
    <property type="entry name" value="Cyclic di-GMP phosphodiesterase yahA"/>
    <property type="match status" value="1"/>
</dbReference>
<evidence type="ECO:0000259" key="12">
    <source>
        <dbReference type="PROSITE" id="PS50885"/>
    </source>
</evidence>
<evidence type="ECO:0000256" key="2">
    <source>
        <dbReference type="ARBA" id="ARBA00022475"/>
    </source>
</evidence>
<dbReference type="Gene3D" id="3.30.450.40">
    <property type="match status" value="1"/>
</dbReference>
<gene>
    <name evidence="14" type="ORF">ebA6328</name>
</gene>
<keyword evidence="4" id="KW-0812">Transmembrane</keyword>
<dbReference type="CDD" id="cd12915">
    <property type="entry name" value="PDC2_DGC_like"/>
    <property type="match status" value="1"/>
</dbReference>
<dbReference type="GO" id="GO:0005886">
    <property type="term" value="C:plasma membrane"/>
    <property type="evidence" value="ECO:0007669"/>
    <property type="project" value="UniProtKB-SubCell"/>
</dbReference>
<dbReference type="EMBL" id="CR555306">
    <property type="protein sequence ID" value="CAI09740.1"/>
    <property type="molecule type" value="Genomic_DNA"/>
</dbReference>
<keyword evidence="3" id="KW-0808">Transferase</keyword>
<dbReference type="CDD" id="cd01949">
    <property type="entry name" value="GGDEF"/>
    <property type="match status" value="1"/>
</dbReference>
<dbReference type="GO" id="GO:0016301">
    <property type="term" value="F:kinase activity"/>
    <property type="evidence" value="ECO:0007669"/>
    <property type="project" value="UniProtKB-KW"/>
</dbReference>
<dbReference type="SUPFAM" id="SSF141868">
    <property type="entry name" value="EAL domain-like"/>
    <property type="match status" value="1"/>
</dbReference>
<keyword evidence="2" id="KW-1003">Cell membrane</keyword>
<dbReference type="SMART" id="SM00448">
    <property type="entry name" value="REC"/>
    <property type="match status" value="1"/>
</dbReference>
<dbReference type="Gene3D" id="3.40.50.2300">
    <property type="match status" value="1"/>
</dbReference>
<dbReference type="InterPro" id="IPR000700">
    <property type="entry name" value="PAS-assoc_C"/>
</dbReference>
<dbReference type="SUPFAM" id="SSF55073">
    <property type="entry name" value="Nucleotide cyclase"/>
    <property type="match status" value="1"/>
</dbReference>
<dbReference type="InterPro" id="IPR029787">
    <property type="entry name" value="Nucleotide_cyclase"/>
</dbReference>
<evidence type="ECO:0000256" key="6">
    <source>
        <dbReference type="ARBA" id="ARBA00022989"/>
    </source>
</evidence>
<dbReference type="InterPro" id="IPR003660">
    <property type="entry name" value="HAMP_dom"/>
</dbReference>
<dbReference type="PROSITE" id="PS50110">
    <property type="entry name" value="RESPONSE_REGULATORY"/>
    <property type="match status" value="1"/>
</dbReference>
<dbReference type="InterPro" id="IPR000160">
    <property type="entry name" value="GGDEF_dom"/>
</dbReference>
<dbReference type="eggNOG" id="COG3850">
    <property type="taxonomic scope" value="Bacteria"/>
</dbReference>
<evidence type="ECO:0000313" key="15">
    <source>
        <dbReference type="Proteomes" id="UP000006552"/>
    </source>
</evidence>
<dbReference type="InterPro" id="IPR043128">
    <property type="entry name" value="Rev_trsase/Diguanyl_cyclase"/>
</dbReference>
<dbReference type="PROSITE" id="PS50885">
    <property type="entry name" value="HAMP"/>
    <property type="match status" value="1"/>
</dbReference>
<dbReference type="RefSeq" id="WP_011239398.1">
    <property type="nucleotide sequence ID" value="NC_006513.1"/>
</dbReference>
<dbReference type="CDD" id="cd12914">
    <property type="entry name" value="PDC1_DGC_like"/>
    <property type="match status" value="1"/>
</dbReference>
<accession>Q5NYX4</accession>
<feature type="domain" description="Response regulatory" evidence="9">
    <location>
        <begin position="1119"/>
        <end position="1234"/>
    </location>
</feature>
<dbReference type="Pfam" id="PF00072">
    <property type="entry name" value="Response_reg"/>
    <property type="match status" value="1"/>
</dbReference>
<dbReference type="Gene3D" id="3.30.450.20">
    <property type="entry name" value="PAS domain"/>
    <property type="match status" value="3"/>
</dbReference>
<dbReference type="PROSITE" id="PS50113">
    <property type="entry name" value="PAC"/>
    <property type="match status" value="1"/>
</dbReference>
<sequence length="1246" mass="136542">MIGKWLSRMHVRLLLLILITALPALAIIVNTGLEQRREASAAAEKMALFTARQIATRQRDMVSHLQRLLEGLARSPEIRQLNNSTEKCNVWLAKLARLHELYAEVFVAGLDGKITCRSQSFSHTVDISDRSYFRRVLERQDFAMGDYQNSLFDGQPIVVSAHPVFGDDDEITAVVGVGVTPSAFAALLRETTLPDGSVVTIVDKQGVILARLPDPTGLAGSTIPELSQFKAALTGAGDLLMKSVWLDGVPRIMAIAPVLTRFGDLYVRVGIPSAIIENAGAVVAQRNLLLLAGAAVPLLLLGWFVAQRLVLRPLQDLTETARRLGEGDLQARTRMPSGSGELGDLARTLDQMADGIGQSVARIETAERELRRSNRALRVLNEVTRAVAQADDEVQLMELICSAAVDAGGYRMTWVGVAMQDAEKFVRPVAWAGHEAGFLDVVKETLNDSESALSPSSIALGNRQTCIVRDIANDSRFPAWRDEALRRGYVSLISVPLVADQAFGVLTVLTGEAGAFDAEETRLLENAARELAFGLVALRRRTAQEKAEAEVQLRNRAIEASHNGLVIYRYAPPAGIVSANPALLRLLGMDEEQLIAMDLPTLARQGFDENGWEQLDGLVTARQAGEVPLSLVRASGDVCWLDTSVTLVGDDVAGIDHAVIEFRDVTERHRYQEQLAYQANHDSLTGLPNRNLLGDRLQQSLALAACNSSLRFVLWVDIDRFQVVHDSFGNEIANATLVVLSQRLAGAATGCSIVARVASDEFVLITEELPSQQAVVSLATRLLDALRAPISAGGEELWLTGSIGVAAMGGADLDVDTLLRNANVALFRAKEMGRDTFCFYETGLNVRTAPRLRLELALRRAIEQDELFLAYQPKVDLLTGEVVGSEALCRWRHPELGLVSPGEFIPIAEESGLILPIGRWVLETACAQARRWIDDGIDYRRVAVNVSPLQFFRDDLVADVAALLSRYRLEPASLMLEITESAIMGNPARAIVMMQQLKAIGVKLAIDDFGTGYSSLSALKRFPIDYLKIDRAFVTDITTNASDAAIAVSIISLAHSLNLRVIAEGVETEGQVLYLRGRGCDEMQGYHFSPPVAPEALATLIRDRQQLVFPMQIDRPDRTLLLVDDEPSIQSALRRVLRSEGYILLFAGNAAEALDLLAKHAVGVVMSDFRIPGMDGIQLLDRVKTLYPDTVRLVLSGYSDIGTLTDAIDRGSIFRFLHKPWDDRELLQSVRDAFERFDRRRNTCAA</sequence>
<dbReference type="NCBIfam" id="TIGR00229">
    <property type="entry name" value="sensory_box"/>
    <property type="match status" value="1"/>
</dbReference>
<dbReference type="CDD" id="cd01948">
    <property type="entry name" value="EAL"/>
    <property type="match status" value="1"/>
</dbReference>
<dbReference type="SMART" id="SM00267">
    <property type="entry name" value="GGDEF"/>
    <property type="match status" value="1"/>
</dbReference>
<dbReference type="eggNOG" id="COG5001">
    <property type="taxonomic scope" value="Bacteria"/>
</dbReference>
<dbReference type="InterPro" id="IPR011006">
    <property type="entry name" value="CheY-like_superfamily"/>
</dbReference>
<dbReference type="Proteomes" id="UP000006552">
    <property type="component" value="Chromosome"/>
</dbReference>
<feature type="modified residue" description="4-aspartylphosphate" evidence="8">
    <location>
        <position position="1168"/>
    </location>
</feature>
<dbReference type="PROSITE" id="PS50887">
    <property type="entry name" value="GGDEF"/>
    <property type="match status" value="1"/>
</dbReference>
<dbReference type="CDD" id="cd06225">
    <property type="entry name" value="HAMP"/>
    <property type="match status" value="1"/>
</dbReference>
<keyword evidence="5 14" id="KW-0418">Kinase</keyword>
<dbReference type="InterPro" id="IPR035919">
    <property type="entry name" value="EAL_sf"/>
</dbReference>
<dbReference type="Pfam" id="PF00990">
    <property type="entry name" value="GGDEF"/>
    <property type="match status" value="1"/>
</dbReference>
<dbReference type="SUPFAM" id="SSF55785">
    <property type="entry name" value="PYP-like sensor domain (PAS domain)"/>
    <property type="match status" value="1"/>
</dbReference>
<name>Q5NYX4_AROAE</name>
<dbReference type="InterPro" id="IPR035965">
    <property type="entry name" value="PAS-like_dom_sf"/>
</dbReference>
<evidence type="ECO:0000256" key="3">
    <source>
        <dbReference type="ARBA" id="ARBA00022679"/>
    </source>
</evidence>
<keyword evidence="8" id="KW-0597">Phosphoprotein</keyword>
<dbReference type="NCBIfam" id="TIGR00254">
    <property type="entry name" value="GGDEF"/>
    <property type="match status" value="1"/>
</dbReference>
<dbReference type="InterPro" id="IPR000014">
    <property type="entry name" value="PAS"/>
</dbReference>
<dbReference type="InterPro" id="IPR001789">
    <property type="entry name" value="Sig_transdc_resp-reg_receiver"/>
</dbReference>
<dbReference type="CDD" id="cd00130">
    <property type="entry name" value="PAS"/>
    <property type="match status" value="1"/>
</dbReference>
<keyword evidence="15" id="KW-1185">Reference proteome</keyword>
<dbReference type="Pfam" id="PF02743">
    <property type="entry name" value="dCache_1"/>
    <property type="match status" value="1"/>
</dbReference>
<dbReference type="InterPro" id="IPR052155">
    <property type="entry name" value="Biofilm_reg_signaling"/>
</dbReference>
<dbReference type="Gene3D" id="3.20.20.450">
    <property type="entry name" value="EAL domain"/>
    <property type="match status" value="1"/>
</dbReference>
<evidence type="ECO:0000259" key="11">
    <source>
        <dbReference type="PROSITE" id="PS50883"/>
    </source>
</evidence>
<dbReference type="Pfam" id="PF00672">
    <property type="entry name" value="HAMP"/>
    <property type="match status" value="1"/>
</dbReference>
<evidence type="ECO:0000256" key="4">
    <source>
        <dbReference type="ARBA" id="ARBA00022692"/>
    </source>
</evidence>
<dbReference type="Gene3D" id="6.10.340.10">
    <property type="match status" value="1"/>
</dbReference>
<dbReference type="SMART" id="SM00304">
    <property type="entry name" value="HAMP"/>
    <property type="match status" value="1"/>
</dbReference>
<organism evidence="14 15">
    <name type="scientific">Aromatoleum aromaticum (strain DSM 19018 / LMG 30748 / EbN1)</name>
    <name type="common">Azoarcus sp. (strain EbN1)</name>
    <dbReference type="NCBI Taxonomy" id="76114"/>
    <lineage>
        <taxon>Bacteria</taxon>
        <taxon>Pseudomonadati</taxon>
        <taxon>Pseudomonadota</taxon>
        <taxon>Betaproteobacteria</taxon>
        <taxon>Rhodocyclales</taxon>
        <taxon>Rhodocyclaceae</taxon>
        <taxon>Aromatoleum</taxon>
    </lineage>
</organism>
<keyword evidence="7" id="KW-0472">Membrane</keyword>
<dbReference type="InterPro" id="IPR029016">
    <property type="entry name" value="GAF-like_dom_sf"/>
</dbReference>
<dbReference type="CDD" id="cd17569">
    <property type="entry name" value="REC_HupR-like"/>
    <property type="match status" value="1"/>
</dbReference>
<dbReference type="STRING" id="76114.ebA6328"/>
<dbReference type="Pfam" id="PF00563">
    <property type="entry name" value="EAL"/>
    <property type="match status" value="1"/>
</dbReference>